<feature type="region of interest" description="Disordered" evidence="1">
    <location>
        <begin position="211"/>
        <end position="282"/>
    </location>
</feature>
<dbReference type="InterPro" id="IPR051994">
    <property type="entry name" value="WW_domain-binding"/>
</dbReference>
<feature type="chain" id="PRO_5044260514" evidence="3">
    <location>
        <begin position="27"/>
        <end position="458"/>
    </location>
</feature>
<protein>
    <submittedName>
        <fullName evidence="4">Uncharacterized protein</fullName>
    </submittedName>
</protein>
<dbReference type="Ensembl" id="ENSDCDT00010034540.1">
    <property type="protein sequence ID" value="ENSDCDP00010028014.1"/>
    <property type="gene ID" value="ENSDCDG00010017619.1"/>
</dbReference>
<feature type="transmembrane region" description="Helical" evidence="2">
    <location>
        <begin position="92"/>
        <end position="110"/>
    </location>
</feature>
<dbReference type="GeneTree" id="ENSGT00950000183109"/>
<dbReference type="AlphaFoldDB" id="A0AAY4C566"/>
<dbReference type="Pfam" id="PF11669">
    <property type="entry name" value="WBP-1"/>
    <property type="match status" value="1"/>
</dbReference>
<keyword evidence="3" id="KW-0732">Signal</keyword>
<evidence type="ECO:0000313" key="4">
    <source>
        <dbReference type="Ensembl" id="ENSDCDP00010028014.1"/>
    </source>
</evidence>
<dbReference type="InterPro" id="IPR021684">
    <property type="entry name" value="WBP1-like"/>
</dbReference>
<gene>
    <name evidence="4" type="primary">LOC114782596</name>
</gene>
<feature type="compositionally biased region" description="Polar residues" evidence="1">
    <location>
        <begin position="215"/>
        <end position="233"/>
    </location>
</feature>
<feature type="region of interest" description="Disordered" evidence="1">
    <location>
        <begin position="326"/>
        <end position="369"/>
    </location>
</feature>
<keyword evidence="2" id="KW-0812">Transmembrane</keyword>
<name>A0AAY4C566_9TELE</name>
<reference evidence="4" key="2">
    <citation type="submission" date="2025-09" db="UniProtKB">
        <authorList>
            <consortium name="Ensembl"/>
        </authorList>
    </citation>
    <scope>IDENTIFICATION</scope>
</reference>
<reference evidence="4" key="1">
    <citation type="submission" date="2025-08" db="UniProtKB">
        <authorList>
            <consortium name="Ensembl"/>
        </authorList>
    </citation>
    <scope>IDENTIFICATION</scope>
</reference>
<dbReference type="PANTHER" id="PTHR16209">
    <property type="entry name" value="VESICULAR, OVEREXPRESSED IN CANCER, PROSURVIVAL PROTEIN 1"/>
    <property type="match status" value="1"/>
</dbReference>
<feature type="signal peptide" evidence="3">
    <location>
        <begin position="1"/>
        <end position="26"/>
    </location>
</feature>
<keyword evidence="5" id="KW-1185">Reference proteome</keyword>
<feature type="compositionally biased region" description="Polar residues" evidence="1">
    <location>
        <begin position="265"/>
        <end position="282"/>
    </location>
</feature>
<evidence type="ECO:0000256" key="2">
    <source>
        <dbReference type="SAM" id="Phobius"/>
    </source>
</evidence>
<dbReference type="GeneID" id="114782596"/>
<dbReference type="RefSeq" id="XP_028824285.1">
    <property type="nucleotide sequence ID" value="XM_028968452.1"/>
</dbReference>
<dbReference type="Proteomes" id="UP000694580">
    <property type="component" value="Unplaced"/>
</dbReference>
<organism evidence="4 5">
    <name type="scientific">Denticeps clupeoides</name>
    <name type="common">denticle herring</name>
    <dbReference type="NCBI Taxonomy" id="299321"/>
    <lineage>
        <taxon>Eukaryota</taxon>
        <taxon>Metazoa</taxon>
        <taxon>Chordata</taxon>
        <taxon>Craniata</taxon>
        <taxon>Vertebrata</taxon>
        <taxon>Euteleostomi</taxon>
        <taxon>Actinopterygii</taxon>
        <taxon>Neopterygii</taxon>
        <taxon>Teleostei</taxon>
        <taxon>Clupei</taxon>
        <taxon>Clupeiformes</taxon>
        <taxon>Denticipitoidei</taxon>
        <taxon>Denticipitidae</taxon>
        <taxon>Denticeps</taxon>
    </lineage>
</organism>
<sequence length="458" mass="49038">MTSHGNTAKLIFTALWLSVGVCVMAGAEEAETRVFRWRHSLLQGMEYHSAGTLPLLGSPRYCAGTGSSSGYLCQNGHCCGQTGCCTYYYELWWFWLLWSLLIVFSCCCAYRHRQAKQRQRLQQQTDVGLMAQRACNYGNSMLDLNFLASLKLPSYEEVAAQPRTPPPPYSCIGYPRGLPRPGPSLMMSSQSSDNYTSCSCDSCCQSSPCSSSPSTADQTDTSHASSPANSDSGHTLRRGSPAAPPATQALPFGSSYKHSSDDPLGTSSLSSPVSDHGNSSITSQTAAVVKTTVSQPGSAPLSLPLSTPLPLMSPVPLSCPPSLALPGLPQDSAKEACSPAEDPAPFSPPRQTLLGPGRRDSGTSDPDVDQCHFQQRRLTGDSGIEVCRCRVEEDEREEEGRSQNTVLRVSSVHDDDACSALAQEVHGEKPKEEGSSFCGHTPTAEMVVIAMETCDGGF</sequence>
<evidence type="ECO:0000256" key="3">
    <source>
        <dbReference type="SAM" id="SignalP"/>
    </source>
</evidence>
<keyword evidence="2" id="KW-1133">Transmembrane helix</keyword>
<evidence type="ECO:0000256" key="1">
    <source>
        <dbReference type="SAM" id="MobiDB-lite"/>
    </source>
</evidence>
<keyword evidence="2" id="KW-0472">Membrane</keyword>
<dbReference type="PANTHER" id="PTHR16209:SF5">
    <property type="entry name" value="WW DOMAIN-BINDING PROTEIN 1"/>
    <property type="match status" value="1"/>
</dbReference>
<proteinExistence type="predicted"/>
<evidence type="ECO:0000313" key="5">
    <source>
        <dbReference type="Proteomes" id="UP000694580"/>
    </source>
</evidence>
<accession>A0AAY4C566</accession>